<proteinExistence type="predicted"/>
<dbReference type="GO" id="GO:0003677">
    <property type="term" value="F:DNA binding"/>
    <property type="evidence" value="ECO:0007669"/>
    <property type="project" value="UniProtKB-UniRule"/>
</dbReference>
<comment type="caution">
    <text evidence="6">The sequence shown here is derived from an EMBL/GenBank/DDBJ whole genome shotgun (WGS) entry which is preliminary data.</text>
</comment>
<evidence type="ECO:0000313" key="7">
    <source>
        <dbReference type="Proteomes" id="UP000483820"/>
    </source>
</evidence>
<name>A0A6A5GT33_CAERE</name>
<dbReference type="CDD" id="cd00084">
    <property type="entry name" value="HMG-box_SF"/>
    <property type="match status" value="2"/>
</dbReference>
<dbReference type="AlphaFoldDB" id="A0A6A5GT33"/>
<dbReference type="PANTHER" id="PTHR48112:SF34">
    <property type="entry name" value="HMG BOX-CONTAINING PROTEIN 5"/>
    <property type="match status" value="1"/>
</dbReference>
<protein>
    <recommendedName>
        <fullName evidence="5">HMG box domain-containing protein</fullName>
    </recommendedName>
</protein>
<dbReference type="InterPro" id="IPR036910">
    <property type="entry name" value="HMG_box_dom_sf"/>
</dbReference>
<keyword evidence="2" id="KW-0539">Nucleus</keyword>
<dbReference type="SMART" id="SM00398">
    <property type="entry name" value="HMG"/>
    <property type="match status" value="2"/>
</dbReference>
<evidence type="ECO:0000256" key="2">
    <source>
        <dbReference type="PROSITE-ProRule" id="PRU00267"/>
    </source>
</evidence>
<sequence length="202" mass="23126">MFAITTRLFASKGAAPRAAAVASAQKFPTGMKISPYAMYIKENFKNDANVKNTELMKDLSVKWKDMTTNEKNKYSELSQKHNQKKINDFLKLSIEEQSKLVNEAQEKKAEKAARRQAKERREKRKEEGRPTVPPSAYALFIKEKLSGGGVDVKDKMKEAVAEWKTLSDDQKKKFTDEAQKLKDAYQVTIEKWEAEKKEKASK</sequence>
<evidence type="ECO:0000256" key="3">
    <source>
        <dbReference type="SAM" id="Coils"/>
    </source>
</evidence>
<dbReference type="GO" id="GO:0006357">
    <property type="term" value="P:regulation of transcription by RNA polymerase II"/>
    <property type="evidence" value="ECO:0007669"/>
    <property type="project" value="TreeGrafter"/>
</dbReference>
<dbReference type="InterPro" id="IPR050342">
    <property type="entry name" value="HMGB"/>
</dbReference>
<evidence type="ECO:0000313" key="6">
    <source>
        <dbReference type="EMBL" id="KAF1757532.1"/>
    </source>
</evidence>
<dbReference type="RefSeq" id="XP_003088573.2">
    <property type="nucleotide sequence ID" value="XM_003088525.2"/>
</dbReference>
<dbReference type="KEGG" id="crq:GCK72_013988"/>
<dbReference type="GeneID" id="9820563"/>
<feature type="DNA-binding region" description="HMG box" evidence="2">
    <location>
        <begin position="130"/>
        <end position="193"/>
    </location>
</feature>
<dbReference type="Proteomes" id="UP000483820">
    <property type="component" value="Chromosome IV"/>
</dbReference>
<feature type="coiled-coil region" evidence="3">
    <location>
        <begin position="175"/>
        <end position="202"/>
    </location>
</feature>
<feature type="domain" description="HMG box" evidence="5">
    <location>
        <begin position="130"/>
        <end position="193"/>
    </location>
</feature>
<keyword evidence="3" id="KW-0175">Coiled coil</keyword>
<dbReference type="Gene3D" id="1.10.30.10">
    <property type="entry name" value="High mobility group box domain"/>
    <property type="match status" value="2"/>
</dbReference>
<feature type="compositionally biased region" description="Basic and acidic residues" evidence="4">
    <location>
        <begin position="104"/>
        <end position="113"/>
    </location>
</feature>
<evidence type="ECO:0000256" key="1">
    <source>
        <dbReference type="ARBA" id="ARBA00023125"/>
    </source>
</evidence>
<organism evidence="6 7">
    <name type="scientific">Caenorhabditis remanei</name>
    <name type="common">Caenorhabditis vulgaris</name>
    <dbReference type="NCBI Taxonomy" id="31234"/>
    <lineage>
        <taxon>Eukaryota</taxon>
        <taxon>Metazoa</taxon>
        <taxon>Ecdysozoa</taxon>
        <taxon>Nematoda</taxon>
        <taxon>Chromadorea</taxon>
        <taxon>Rhabditida</taxon>
        <taxon>Rhabditina</taxon>
        <taxon>Rhabditomorpha</taxon>
        <taxon>Rhabditoidea</taxon>
        <taxon>Rhabditidae</taxon>
        <taxon>Peloderinae</taxon>
        <taxon>Caenorhabditis</taxon>
    </lineage>
</organism>
<dbReference type="PANTHER" id="PTHR48112">
    <property type="entry name" value="HIGH MOBILITY GROUP PROTEIN DSP1"/>
    <property type="match status" value="1"/>
</dbReference>
<gene>
    <name evidence="6" type="ORF">GCK72_013988</name>
</gene>
<accession>A0A6A5GT33</accession>
<dbReference type="EMBL" id="WUAV01000004">
    <property type="protein sequence ID" value="KAF1757532.1"/>
    <property type="molecule type" value="Genomic_DNA"/>
</dbReference>
<evidence type="ECO:0000259" key="5">
    <source>
        <dbReference type="PROSITE" id="PS50118"/>
    </source>
</evidence>
<evidence type="ECO:0000256" key="4">
    <source>
        <dbReference type="SAM" id="MobiDB-lite"/>
    </source>
</evidence>
<dbReference type="SUPFAM" id="SSF47095">
    <property type="entry name" value="HMG-box"/>
    <property type="match status" value="2"/>
</dbReference>
<keyword evidence="1 2" id="KW-0238">DNA-binding</keyword>
<dbReference type="InterPro" id="IPR009071">
    <property type="entry name" value="HMG_box_dom"/>
</dbReference>
<dbReference type="Pfam" id="PF00505">
    <property type="entry name" value="HMG_box"/>
    <property type="match status" value="1"/>
</dbReference>
<feature type="region of interest" description="Disordered" evidence="4">
    <location>
        <begin position="104"/>
        <end position="135"/>
    </location>
</feature>
<feature type="compositionally biased region" description="Basic residues" evidence="4">
    <location>
        <begin position="114"/>
        <end position="123"/>
    </location>
</feature>
<reference evidence="6 7" key="1">
    <citation type="submission" date="2019-12" db="EMBL/GenBank/DDBJ databases">
        <title>Chromosome-level assembly of the Caenorhabditis remanei genome.</title>
        <authorList>
            <person name="Teterina A.A."/>
            <person name="Willis J.H."/>
            <person name="Phillips P.C."/>
        </authorList>
    </citation>
    <scope>NUCLEOTIDE SEQUENCE [LARGE SCALE GENOMIC DNA]</scope>
    <source>
        <strain evidence="6 7">PX506</strain>
        <tissue evidence="6">Whole organism</tissue>
    </source>
</reference>
<dbReference type="GO" id="GO:0005634">
    <property type="term" value="C:nucleus"/>
    <property type="evidence" value="ECO:0007669"/>
    <property type="project" value="UniProtKB-UniRule"/>
</dbReference>
<dbReference type="PROSITE" id="PS50118">
    <property type="entry name" value="HMG_BOX_2"/>
    <property type="match status" value="1"/>
</dbReference>
<dbReference type="CTD" id="9820563"/>
<dbReference type="Pfam" id="PF09011">
    <property type="entry name" value="HMG_box_2"/>
    <property type="match status" value="1"/>
</dbReference>